<proteinExistence type="predicted"/>
<evidence type="ECO:0000313" key="2">
    <source>
        <dbReference type="EMBL" id="KAF6757156.1"/>
    </source>
</evidence>
<gene>
    <name evidence="2" type="ORF">DFP72DRAFT_891839</name>
</gene>
<dbReference type="Proteomes" id="UP000521943">
    <property type="component" value="Unassembled WGS sequence"/>
</dbReference>
<dbReference type="AlphaFoldDB" id="A0A8H6I4D8"/>
<accession>A0A8H6I4D8</accession>
<reference evidence="2 3" key="1">
    <citation type="submission" date="2020-07" db="EMBL/GenBank/DDBJ databases">
        <title>Comparative genomics of pyrophilous fungi reveals a link between fire events and developmental genes.</title>
        <authorList>
            <consortium name="DOE Joint Genome Institute"/>
            <person name="Steindorff A.S."/>
            <person name="Carver A."/>
            <person name="Calhoun S."/>
            <person name="Stillman K."/>
            <person name="Liu H."/>
            <person name="Lipzen A."/>
            <person name="Pangilinan J."/>
            <person name="Labutti K."/>
            <person name="Bruns T.D."/>
            <person name="Grigoriev I.V."/>
        </authorList>
    </citation>
    <scope>NUCLEOTIDE SEQUENCE [LARGE SCALE GENOMIC DNA]</scope>
    <source>
        <strain evidence="2 3">CBS 144469</strain>
    </source>
</reference>
<sequence>MHCLRSTDECNGFRRQSSGDCREPRSAHWSSGWTPYSYPQNTWKPPNRLPARHLLEAAEVTGSPLSISQRMRILAGGIFTAPSLQSLSIRNAQWLPLKKLFVDTDLVEPDNQRLSSSRQVLRLLAAFPDLVDDAFYLHWEGGPIVPEPGLCVTIPHLRTLTLEGYFPSKEFRSMPGCKKADSARVLSNVSSGLVELLHQFGPSLTRLVLT</sequence>
<name>A0A8H6I4D8_9AGAR</name>
<feature type="compositionally biased region" description="Basic and acidic residues" evidence="1">
    <location>
        <begin position="1"/>
        <end position="12"/>
    </location>
</feature>
<feature type="region of interest" description="Disordered" evidence="1">
    <location>
        <begin position="1"/>
        <end position="29"/>
    </location>
</feature>
<keyword evidence="3" id="KW-1185">Reference proteome</keyword>
<dbReference type="EMBL" id="JACGCI010000023">
    <property type="protein sequence ID" value="KAF6757156.1"/>
    <property type="molecule type" value="Genomic_DNA"/>
</dbReference>
<comment type="caution">
    <text evidence="2">The sequence shown here is derived from an EMBL/GenBank/DDBJ whole genome shotgun (WGS) entry which is preliminary data.</text>
</comment>
<evidence type="ECO:0000313" key="3">
    <source>
        <dbReference type="Proteomes" id="UP000521943"/>
    </source>
</evidence>
<protein>
    <submittedName>
        <fullName evidence="2">Uncharacterized protein</fullName>
    </submittedName>
</protein>
<organism evidence="2 3">
    <name type="scientific">Ephemerocybe angulata</name>
    <dbReference type="NCBI Taxonomy" id="980116"/>
    <lineage>
        <taxon>Eukaryota</taxon>
        <taxon>Fungi</taxon>
        <taxon>Dikarya</taxon>
        <taxon>Basidiomycota</taxon>
        <taxon>Agaricomycotina</taxon>
        <taxon>Agaricomycetes</taxon>
        <taxon>Agaricomycetidae</taxon>
        <taxon>Agaricales</taxon>
        <taxon>Agaricineae</taxon>
        <taxon>Psathyrellaceae</taxon>
        <taxon>Ephemerocybe</taxon>
    </lineage>
</organism>
<evidence type="ECO:0000256" key="1">
    <source>
        <dbReference type="SAM" id="MobiDB-lite"/>
    </source>
</evidence>